<gene>
    <name evidence="1" type="ORF">CPter291_5271</name>
</gene>
<dbReference type="EMBL" id="CP013236">
    <property type="protein sequence ID" value="AMP17481.1"/>
    <property type="molecule type" value="Genomic_DNA"/>
</dbReference>
<sequence length="58" mass="6460">MARRQEPAYAGLDCPIVVLVPYLPKAAMIQHMLALTLYLQVTPGEERRAASILTPRKP</sequence>
<dbReference type="Proteomes" id="UP000074914">
    <property type="component" value="Chromosome"/>
</dbReference>
<organism evidence="1 2">
    <name type="scientific">Collimonas pratensis</name>
    <dbReference type="NCBI Taxonomy" id="279113"/>
    <lineage>
        <taxon>Bacteria</taxon>
        <taxon>Pseudomonadati</taxon>
        <taxon>Pseudomonadota</taxon>
        <taxon>Betaproteobacteria</taxon>
        <taxon>Burkholderiales</taxon>
        <taxon>Oxalobacteraceae</taxon>
        <taxon>Collimonas</taxon>
    </lineage>
</organism>
<reference evidence="1 2" key="1">
    <citation type="submission" date="2015-11" db="EMBL/GenBank/DDBJ databases">
        <title>Exploring the genomic traits of fungus-feeding bacterial genus Collimonas.</title>
        <authorList>
            <person name="Song C."/>
            <person name="Schmidt R."/>
            <person name="de Jager V."/>
            <person name="Krzyzanowska D."/>
            <person name="Jongedijk E."/>
            <person name="Cankar K."/>
            <person name="Beekwilder J."/>
            <person name="van Veen A."/>
            <person name="de Boer W."/>
            <person name="van Veen J.A."/>
            <person name="Garbeva P."/>
        </authorList>
    </citation>
    <scope>NUCLEOTIDE SEQUENCE [LARGE SCALE GENOMIC DNA]</scope>
    <source>
        <strain evidence="1 2">Ter291</strain>
    </source>
</reference>
<name>A0ABM5ZE41_9BURK</name>
<keyword evidence="2" id="KW-1185">Reference proteome</keyword>
<evidence type="ECO:0000313" key="1">
    <source>
        <dbReference type="EMBL" id="AMP17481.1"/>
    </source>
</evidence>
<proteinExistence type="predicted"/>
<protein>
    <submittedName>
        <fullName evidence="1">Uncharacterized protein</fullName>
    </submittedName>
</protein>
<accession>A0ABM5ZE41</accession>
<evidence type="ECO:0000313" key="2">
    <source>
        <dbReference type="Proteomes" id="UP000074914"/>
    </source>
</evidence>